<evidence type="ECO:0000256" key="12">
    <source>
        <dbReference type="SAM" id="Coils"/>
    </source>
</evidence>
<dbReference type="InterPro" id="IPR001828">
    <property type="entry name" value="ANF_lig-bd_rcpt"/>
</dbReference>
<evidence type="ECO:0000256" key="9">
    <source>
        <dbReference type="ARBA" id="ARBA00023180"/>
    </source>
</evidence>
<dbReference type="Gene3D" id="3.40.50.2300">
    <property type="match status" value="2"/>
</dbReference>
<dbReference type="InterPro" id="IPR011009">
    <property type="entry name" value="Kinase-like_dom_sf"/>
</dbReference>
<feature type="coiled-coil region" evidence="12">
    <location>
        <begin position="779"/>
        <end position="810"/>
    </location>
</feature>
<dbReference type="InterPro" id="IPR029787">
    <property type="entry name" value="Nucleotide_cyclase"/>
</dbReference>
<keyword evidence="8" id="KW-0675">Receptor</keyword>
<evidence type="ECO:0000256" key="4">
    <source>
        <dbReference type="ARBA" id="ARBA00022692"/>
    </source>
</evidence>
<evidence type="ECO:0000256" key="7">
    <source>
        <dbReference type="ARBA" id="ARBA00023136"/>
    </source>
</evidence>
<evidence type="ECO:0000256" key="6">
    <source>
        <dbReference type="ARBA" id="ARBA00022989"/>
    </source>
</evidence>
<dbReference type="GO" id="GO:0035556">
    <property type="term" value="P:intracellular signal transduction"/>
    <property type="evidence" value="ECO:0007669"/>
    <property type="project" value="InterPro"/>
</dbReference>
<name>A0A914X4J3_9BILA</name>
<keyword evidence="7 13" id="KW-0472">Membrane</keyword>
<dbReference type="GO" id="GO:0005524">
    <property type="term" value="F:ATP binding"/>
    <property type="evidence" value="ECO:0007669"/>
    <property type="project" value="InterPro"/>
</dbReference>
<dbReference type="Pfam" id="PF07714">
    <property type="entry name" value="PK_Tyr_Ser-Thr"/>
    <property type="match status" value="1"/>
</dbReference>
<feature type="domain" description="Guanylate cyclase" evidence="15">
    <location>
        <begin position="842"/>
        <end position="918"/>
    </location>
</feature>
<keyword evidence="10" id="KW-0456">Lyase</keyword>
<dbReference type="EC" id="4.6.1.2" evidence="3"/>
<feature type="transmembrane region" description="Helical" evidence="13">
    <location>
        <begin position="421"/>
        <end position="444"/>
    </location>
</feature>
<dbReference type="CDD" id="cd06352">
    <property type="entry name" value="PBP1_NPR_GC-like"/>
    <property type="match status" value="1"/>
</dbReference>
<dbReference type="SMART" id="SM00044">
    <property type="entry name" value="CYCc"/>
    <property type="match status" value="1"/>
</dbReference>
<dbReference type="Pfam" id="PF01094">
    <property type="entry name" value="ANF_receptor"/>
    <property type="match status" value="1"/>
</dbReference>
<dbReference type="Gene3D" id="3.30.70.1230">
    <property type="entry name" value="Nucleotide cyclase"/>
    <property type="match status" value="2"/>
</dbReference>
<keyword evidence="16" id="KW-1185">Reference proteome</keyword>
<dbReference type="PANTHER" id="PTHR11920">
    <property type="entry name" value="GUANYLYL CYCLASE"/>
    <property type="match status" value="1"/>
</dbReference>
<proteinExistence type="predicted"/>
<keyword evidence="6 13" id="KW-1133">Transmembrane helix</keyword>
<evidence type="ECO:0000256" key="3">
    <source>
        <dbReference type="ARBA" id="ARBA00012202"/>
    </source>
</evidence>
<organism evidence="16 17">
    <name type="scientific">Plectus sambesii</name>
    <dbReference type="NCBI Taxonomy" id="2011161"/>
    <lineage>
        <taxon>Eukaryota</taxon>
        <taxon>Metazoa</taxon>
        <taxon>Ecdysozoa</taxon>
        <taxon>Nematoda</taxon>
        <taxon>Chromadorea</taxon>
        <taxon>Plectida</taxon>
        <taxon>Plectina</taxon>
        <taxon>Plectoidea</taxon>
        <taxon>Plectidae</taxon>
        <taxon>Plectus</taxon>
    </lineage>
</organism>
<evidence type="ECO:0000259" key="15">
    <source>
        <dbReference type="PROSITE" id="PS50125"/>
    </source>
</evidence>
<dbReference type="InterPro" id="IPR001245">
    <property type="entry name" value="Ser-Thr/Tyr_kinase_cat_dom"/>
</dbReference>
<keyword evidence="9" id="KW-0325">Glycoprotein</keyword>
<protein>
    <recommendedName>
        <fullName evidence="3">guanylate cyclase</fullName>
        <ecNumber evidence="3">4.6.1.2</ecNumber>
    </recommendedName>
</protein>
<keyword evidence="12" id="KW-0175">Coiled coil</keyword>
<dbReference type="GO" id="GO:0004672">
    <property type="term" value="F:protein kinase activity"/>
    <property type="evidence" value="ECO:0007669"/>
    <property type="project" value="InterPro"/>
</dbReference>
<sequence length="988" mass="111629">MPNGDKVLEIARRELIAEGLLNQNLSLEIISKNGCGASFEGVGVGANLYHVDGVRAFLGPYCSTEMDAVGKMAAFWNVPIIGYMSSDDYLIDKTIYRTLARISMRTTNSLAKAVAALVKHYGWHRIAIVTNTGALAFERSTAFENAFKVENITVVHKVMFSESADHKEMLESGLLNDLKNNARIIICMFSSTRELTREFMQATYLAEMNTHEYVYLLPWLQAGPKDVMPWLGADGLLLQKVKDHYENAIIIDDVNGFDDLLVTPFVKKIEAYGLKAADIDMGSIYGYLHLYDALKLYVLALRRSLELSNGNESVVDDGWQMWNHMRRLSFAGAASGTIQMDDLAERAPYYAAFYVSPSRTELMKVVTMNPVLFEKCNELANNNGCFDLQMTDMITGFWPSVTGQQPPDEPSCGFRGEKCDYTVIIAIFTTALTLIIFSISAFFCHRRWQRKRLERMPWHILRQDMNIIDEEQAKSILSLGSANTKFSNLSVGVKPNAIVGNNLHAAFHRYTQNRPIVFTKLDLTVLMQMKQAVHDNINPFIGMAFNEKEEMLIVWKFCSRGTLQDIIYNENVKLDTKFHGAFIRDIILGLEYLHSSRIGYHGSLTPWACLIDRNWAIKLTDFGIADCIQRWERQQFIAVASDIEEGEINGVQKTGILYCAPERLRNKEANKRRAADSVWLKQSNTERCMSDIYSCGIIMYEILARALPFPEGEDLVELVELLRDGSKVVHPTIQKNASITPEVAFLFSECWDERPEARPSIRRLRLMTELHLKTKGSLVDQMMMMMEQYANNLEKLVQERTGLLEEANARADKLLAQLLPKYVANELKMGRSVPPKMFASATILFSDIVGFTKLCSASTPLEIVNFLNGIYSGFDECVRKHQAYKVETIGDAYMVVSGVPEENGTKHIMHIADIALEMRSVNMASRMESTGIPDMIQMSEAAKDLLIKRYPNYSVSLRGNIEVKGKGSCTTYWLEDKTIHTNAEESVV</sequence>
<evidence type="ECO:0000256" key="10">
    <source>
        <dbReference type="ARBA" id="ARBA00023239"/>
    </source>
</evidence>
<evidence type="ECO:0000256" key="2">
    <source>
        <dbReference type="ARBA" id="ARBA00004167"/>
    </source>
</evidence>
<feature type="domain" description="Protein kinase" evidence="14">
    <location>
        <begin position="471"/>
        <end position="770"/>
    </location>
</feature>
<dbReference type="SUPFAM" id="SSF56112">
    <property type="entry name" value="Protein kinase-like (PK-like)"/>
    <property type="match status" value="1"/>
</dbReference>
<dbReference type="GO" id="GO:0005886">
    <property type="term" value="C:plasma membrane"/>
    <property type="evidence" value="ECO:0007669"/>
    <property type="project" value="TreeGrafter"/>
</dbReference>
<dbReference type="PROSITE" id="PS50011">
    <property type="entry name" value="PROTEIN_KINASE_DOM"/>
    <property type="match status" value="1"/>
</dbReference>
<dbReference type="SUPFAM" id="SSF53822">
    <property type="entry name" value="Periplasmic binding protein-like I"/>
    <property type="match status" value="1"/>
</dbReference>
<comment type="subcellular location">
    <subcellularLocation>
        <location evidence="2">Membrane</location>
        <topology evidence="2">Single-pass membrane protein</topology>
    </subcellularLocation>
</comment>
<dbReference type="SUPFAM" id="SSF55073">
    <property type="entry name" value="Nucleotide cyclase"/>
    <property type="match status" value="1"/>
</dbReference>
<reference evidence="17" key="1">
    <citation type="submission" date="2022-11" db="UniProtKB">
        <authorList>
            <consortium name="WormBaseParasite"/>
        </authorList>
    </citation>
    <scope>IDENTIFICATION</scope>
</reference>
<dbReference type="PROSITE" id="PS50125">
    <property type="entry name" value="GUANYLATE_CYCLASE_2"/>
    <property type="match status" value="1"/>
</dbReference>
<evidence type="ECO:0000256" key="5">
    <source>
        <dbReference type="ARBA" id="ARBA00022741"/>
    </source>
</evidence>
<keyword evidence="5" id="KW-0547">Nucleotide-binding</keyword>
<dbReference type="GO" id="GO:0004016">
    <property type="term" value="F:adenylate cyclase activity"/>
    <property type="evidence" value="ECO:0007669"/>
    <property type="project" value="TreeGrafter"/>
</dbReference>
<dbReference type="GO" id="GO:0004383">
    <property type="term" value="F:guanylate cyclase activity"/>
    <property type="evidence" value="ECO:0007669"/>
    <property type="project" value="UniProtKB-EC"/>
</dbReference>
<evidence type="ECO:0000313" key="16">
    <source>
        <dbReference type="Proteomes" id="UP000887566"/>
    </source>
</evidence>
<evidence type="ECO:0000256" key="11">
    <source>
        <dbReference type="ARBA" id="ARBA00023293"/>
    </source>
</evidence>
<evidence type="ECO:0000256" key="1">
    <source>
        <dbReference type="ARBA" id="ARBA00001436"/>
    </source>
</evidence>
<dbReference type="InterPro" id="IPR050401">
    <property type="entry name" value="Cyclic_nucleotide_synthase"/>
</dbReference>
<dbReference type="InterPro" id="IPR000719">
    <property type="entry name" value="Prot_kinase_dom"/>
</dbReference>
<dbReference type="Gene3D" id="1.10.510.10">
    <property type="entry name" value="Transferase(Phosphotransferase) domain 1"/>
    <property type="match status" value="1"/>
</dbReference>
<dbReference type="GO" id="GO:0007168">
    <property type="term" value="P:receptor guanylyl cyclase signaling pathway"/>
    <property type="evidence" value="ECO:0007669"/>
    <property type="project" value="TreeGrafter"/>
</dbReference>
<accession>A0A914X4J3</accession>
<evidence type="ECO:0000313" key="17">
    <source>
        <dbReference type="WBParaSite" id="PSAMB.scaffold59size90046.g1287.t1"/>
    </source>
</evidence>
<dbReference type="GO" id="GO:0001653">
    <property type="term" value="F:peptide receptor activity"/>
    <property type="evidence" value="ECO:0007669"/>
    <property type="project" value="TreeGrafter"/>
</dbReference>
<dbReference type="InterPro" id="IPR001054">
    <property type="entry name" value="A/G_cyclase"/>
</dbReference>
<dbReference type="Proteomes" id="UP000887566">
    <property type="component" value="Unplaced"/>
</dbReference>
<keyword evidence="11" id="KW-0141">cGMP biosynthesis</keyword>
<evidence type="ECO:0000259" key="14">
    <source>
        <dbReference type="PROSITE" id="PS50011"/>
    </source>
</evidence>
<evidence type="ECO:0000256" key="13">
    <source>
        <dbReference type="SAM" id="Phobius"/>
    </source>
</evidence>
<dbReference type="PANTHER" id="PTHR11920:SF342">
    <property type="entry name" value="RECEPTOR-TYPE GUANYLATE CYCLASE GCY-29"/>
    <property type="match status" value="1"/>
</dbReference>
<dbReference type="InterPro" id="IPR028082">
    <property type="entry name" value="Peripla_BP_I"/>
</dbReference>
<dbReference type="WBParaSite" id="PSAMB.scaffold59size90046.g1287.t1">
    <property type="protein sequence ID" value="PSAMB.scaffold59size90046.g1287.t1"/>
    <property type="gene ID" value="PSAMB.scaffold59size90046.g1287"/>
</dbReference>
<dbReference type="AlphaFoldDB" id="A0A914X4J3"/>
<dbReference type="FunFam" id="1.10.510.10:FF:000941">
    <property type="entry name" value="Guanylate cyclase"/>
    <property type="match status" value="1"/>
</dbReference>
<dbReference type="Pfam" id="PF00211">
    <property type="entry name" value="Guanylate_cyc"/>
    <property type="match status" value="1"/>
</dbReference>
<dbReference type="CDD" id="cd07302">
    <property type="entry name" value="CHD"/>
    <property type="match status" value="1"/>
</dbReference>
<comment type="catalytic activity">
    <reaction evidence="1">
        <text>GTP = 3',5'-cyclic GMP + diphosphate</text>
        <dbReference type="Rhea" id="RHEA:13665"/>
        <dbReference type="ChEBI" id="CHEBI:33019"/>
        <dbReference type="ChEBI" id="CHEBI:37565"/>
        <dbReference type="ChEBI" id="CHEBI:57746"/>
        <dbReference type="EC" id="4.6.1.2"/>
    </reaction>
</comment>
<keyword evidence="4 13" id="KW-0812">Transmembrane</keyword>
<evidence type="ECO:0000256" key="8">
    <source>
        <dbReference type="ARBA" id="ARBA00023170"/>
    </source>
</evidence>